<dbReference type="GeneTree" id="ENSGT00960000189803"/>
<name>A0A8C6G6F6_MUSSI</name>
<keyword evidence="5" id="KW-1185">Reference proteome</keyword>
<evidence type="ECO:0000313" key="4">
    <source>
        <dbReference type="Ensembl" id="ENSMSIP00000001257.1"/>
    </source>
</evidence>
<dbReference type="GO" id="GO:0005975">
    <property type="term" value="P:carbohydrate metabolic process"/>
    <property type="evidence" value="ECO:0007669"/>
    <property type="project" value="InterPro"/>
</dbReference>
<dbReference type="GO" id="GO:0004553">
    <property type="term" value="F:hydrolase activity, hydrolyzing O-glycosyl compounds"/>
    <property type="evidence" value="ECO:0007669"/>
    <property type="project" value="InterPro"/>
</dbReference>
<evidence type="ECO:0000256" key="1">
    <source>
        <dbReference type="ARBA" id="ARBA00009743"/>
    </source>
</evidence>
<keyword evidence="3" id="KW-0326">Glycosidase</keyword>
<dbReference type="InterPro" id="IPR017853">
    <property type="entry name" value="GH"/>
</dbReference>
<organism evidence="4 5">
    <name type="scientific">Mus spicilegus</name>
    <name type="common">Mound-building mouse</name>
    <dbReference type="NCBI Taxonomy" id="10103"/>
    <lineage>
        <taxon>Eukaryota</taxon>
        <taxon>Metazoa</taxon>
        <taxon>Chordata</taxon>
        <taxon>Craniata</taxon>
        <taxon>Vertebrata</taxon>
        <taxon>Euteleostomi</taxon>
        <taxon>Mammalia</taxon>
        <taxon>Eutheria</taxon>
        <taxon>Euarchontoglires</taxon>
        <taxon>Glires</taxon>
        <taxon>Rodentia</taxon>
        <taxon>Myomorpha</taxon>
        <taxon>Muroidea</taxon>
        <taxon>Muridae</taxon>
        <taxon>Murinae</taxon>
        <taxon>Mus</taxon>
        <taxon>Mus</taxon>
    </lineage>
</organism>
<proteinExistence type="inferred from homology"/>
<reference evidence="4" key="2">
    <citation type="submission" date="2025-09" db="UniProtKB">
        <authorList>
            <consortium name="Ensembl"/>
        </authorList>
    </citation>
    <scope>IDENTIFICATION</scope>
</reference>
<dbReference type="Gene3D" id="3.20.20.70">
    <property type="entry name" value="Aldolase class I"/>
    <property type="match status" value="1"/>
</dbReference>
<dbReference type="Pfam" id="PF16499">
    <property type="entry name" value="Melibiase_2"/>
    <property type="match status" value="1"/>
</dbReference>
<evidence type="ECO:0000256" key="3">
    <source>
        <dbReference type="ARBA" id="ARBA00023295"/>
    </source>
</evidence>
<sequence>MKLLSGDTRLVCELALCPLALVFWSILGVRALDNGLARTPTMGWLHWERFMCNLDCQEDPDACIRYEMWSDPSSFRVFVWVSLVEGVEHLSWRGRSRTTDAFLFQQFLYPTRDLDCL</sequence>
<dbReference type="AlphaFoldDB" id="A0A8C6G6F6"/>
<reference evidence="4" key="1">
    <citation type="submission" date="2025-08" db="UniProtKB">
        <authorList>
            <consortium name="Ensembl"/>
        </authorList>
    </citation>
    <scope>IDENTIFICATION</scope>
</reference>
<dbReference type="Proteomes" id="UP000694415">
    <property type="component" value="Unplaced"/>
</dbReference>
<comment type="similarity">
    <text evidence="1">Belongs to the glycosyl hydrolase 27 family.</text>
</comment>
<dbReference type="SUPFAM" id="SSF51445">
    <property type="entry name" value="(Trans)glycosidases"/>
    <property type="match status" value="1"/>
</dbReference>
<dbReference type="InterPro" id="IPR002241">
    <property type="entry name" value="Glyco_hydro_27"/>
</dbReference>
<evidence type="ECO:0000256" key="2">
    <source>
        <dbReference type="ARBA" id="ARBA00022801"/>
    </source>
</evidence>
<accession>A0A8C6G6F6</accession>
<keyword evidence="2" id="KW-0378">Hydrolase</keyword>
<evidence type="ECO:0000313" key="5">
    <source>
        <dbReference type="Proteomes" id="UP000694415"/>
    </source>
</evidence>
<dbReference type="InterPro" id="IPR013785">
    <property type="entry name" value="Aldolase_TIM"/>
</dbReference>
<dbReference type="Ensembl" id="ENSMSIT00000001611.1">
    <property type="protein sequence ID" value="ENSMSIP00000001257.1"/>
    <property type="gene ID" value="ENSMSIG00000001243.1"/>
</dbReference>
<protein>
    <submittedName>
        <fullName evidence="4">Uncharacterized protein</fullName>
    </submittedName>
</protein>